<keyword evidence="4" id="KW-1185">Reference proteome</keyword>
<evidence type="ECO:0000256" key="2">
    <source>
        <dbReference type="SAM" id="SignalP"/>
    </source>
</evidence>
<dbReference type="EMBL" id="LSRL02000020">
    <property type="protein sequence ID" value="TDG49831.1"/>
    <property type="molecule type" value="Genomic_DNA"/>
</dbReference>
<keyword evidence="2" id="KW-0732">Signal</keyword>
<protein>
    <submittedName>
        <fullName evidence="3">Uncharacterized protein</fullName>
    </submittedName>
</protein>
<feature type="chain" id="PRO_5019757501" evidence="2">
    <location>
        <begin position="22"/>
        <end position="191"/>
    </location>
</feature>
<feature type="compositionally biased region" description="Polar residues" evidence="1">
    <location>
        <begin position="144"/>
        <end position="170"/>
    </location>
</feature>
<name>A0A484BQ28_DRONA</name>
<accession>A0A484BQ28</accession>
<reference evidence="3 4" key="1">
    <citation type="journal article" date="2019" name="J. Hered.">
        <title>An Improved Genome Assembly for Drosophila navojoa, the Basal Species in the mojavensis Cluster.</title>
        <authorList>
            <person name="Vanderlinde T."/>
            <person name="Dupim E.G."/>
            <person name="Nazario-Yepiz N.O."/>
            <person name="Carvalho A.B."/>
        </authorList>
    </citation>
    <scope>NUCLEOTIDE SEQUENCE [LARGE SCALE GENOMIC DNA]</scope>
    <source>
        <strain evidence="3">Navoj_Jal97</strain>
        <tissue evidence="3">Whole organism</tissue>
    </source>
</reference>
<gene>
    <name evidence="3" type="ORF">AWZ03_003819</name>
</gene>
<organism evidence="3 4">
    <name type="scientific">Drosophila navojoa</name>
    <name type="common">Fruit fly</name>
    <dbReference type="NCBI Taxonomy" id="7232"/>
    <lineage>
        <taxon>Eukaryota</taxon>
        <taxon>Metazoa</taxon>
        <taxon>Ecdysozoa</taxon>
        <taxon>Arthropoda</taxon>
        <taxon>Hexapoda</taxon>
        <taxon>Insecta</taxon>
        <taxon>Pterygota</taxon>
        <taxon>Neoptera</taxon>
        <taxon>Endopterygota</taxon>
        <taxon>Diptera</taxon>
        <taxon>Brachycera</taxon>
        <taxon>Muscomorpha</taxon>
        <taxon>Ephydroidea</taxon>
        <taxon>Drosophilidae</taxon>
        <taxon>Drosophila</taxon>
    </lineage>
</organism>
<evidence type="ECO:0000313" key="4">
    <source>
        <dbReference type="Proteomes" id="UP000295192"/>
    </source>
</evidence>
<evidence type="ECO:0000313" key="3">
    <source>
        <dbReference type="EMBL" id="TDG49831.1"/>
    </source>
</evidence>
<feature type="region of interest" description="Disordered" evidence="1">
    <location>
        <begin position="54"/>
        <end position="77"/>
    </location>
</feature>
<sequence length="191" mass="20818">MQPAIFYTIVLLGLGLAATEARPLHSATEDPSIKSDTRVKTEMGVHMDISEHMETTMEPLKPKSVTINPRAQQEKDRNTALYKETTTTSPVKAKFSTIVSTPAITIQQRIDEDATTVRNTKPSMPTPSPKISAATVLDNDKSSQSKTTVETIKSSSASSSRHDQNPTTDMTPIGIEPRLSVTLLKILTRLG</sequence>
<feature type="region of interest" description="Disordered" evidence="1">
    <location>
        <begin position="112"/>
        <end position="174"/>
    </location>
</feature>
<dbReference type="OMA" id="DHTENIS"/>
<proteinExistence type="predicted"/>
<dbReference type="AlphaFoldDB" id="A0A484BQ28"/>
<evidence type="ECO:0000256" key="1">
    <source>
        <dbReference type="SAM" id="MobiDB-lite"/>
    </source>
</evidence>
<comment type="caution">
    <text evidence="3">The sequence shown here is derived from an EMBL/GenBank/DDBJ whole genome shotgun (WGS) entry which is preliminary data.</text>
</comment>
<dbReference type="Proteomes" id="UP000295192">
    <property type="component" value="Unassembled WGS sequence"/>
</dbReference>
<feature type="signal peptide" evidence="2">
    <location>
        <begin position="1"/>
        <end position="21"/>
    </location>
</feature>